<dbReference type="AlphaFoldDB" id="T1KJ36"/>
<feature type="transmembrane region" description="Helical" evidence="1">
    <location>
        <begin position="498"/>
        <end position="518"/>
    </location>
</feature>
<keyword evidence="1" id="KW-1133">Transmembrane helix</keyword>
<accession>T1KJ36</accession>
<dbReference type="EMBL" id="CAEY01000117">
    <property type="status" value="NOT_ANNOTATED_CDS"/>
    <property type="molecule type" value="Genomic_DNA"/>
</dbReference>
<dbReference type="InterPro" id="IPR002656">
    <property type="entry name" value="Acyl_transf_3_dom"/>
</dbReference>
<keyword evidence="1" id="KW-0472">Membrane</keyword>
<reference evidence="3" key="2">
    <citation type="submission" date="2015-06" db="UniProtKB">
        <authorList>
            <consortium name="EnsemblMetazoa"/>
        </authorList>
    </citation>
    <scope>IDENTIFICATION</scope>
</reference>
<evidence type="ECO:0000313" key="4">
    <source>
        <dbReference type="Proteomes" id="UP000015104"/>
    </source>
</evidence>
<dbReference type="InterPro" id="IPR006621">
    <property type="entry name" value="Nose-resist-to-fluoxetine_N"/>
</dbReference>
<dbReference type="eggNOG" id="KOG3700">
    <property type="taxonomic scope" value="Eukaryota"/>
</dbReference>
<dbReference type="EnsemblMetazoa" id="tetur12g03640.1">
    <property type="protein sequence ID" value="tetur12g03640.1"/>
    <property type="gene ID" value="tetur12g03640"/>
</dbReference>
<dbReference type="SMART" id="SM00703">
    <property type="entry name" value="NRF"/>
    <property type="match status" value="1"/>
</dbReference>
<feature type="transmembrane region" description="Helical" evidence="1">
    <location>
        <begin position="574"/>
        <end position="592"/>
    </location>
</feature>
<feature type="transmembrane region" description="Helical" evidence="1">
    <location>
        <begin position="347"/>
        <end position="368"/>
    </location>
</feature>
<dbReference type="Pfam" id="PF01757">
    <property type="entry name" value="Acyl_transf_3"/>
    <property type="match status" value="1"/>
</dbReference>
<dbReference type="PANTHER" id="PTHR11161">
    <property type="entry name" value="O-ACYLTRANSFERASE"/>
    <property type="match status" value="1"/>
</dbReference>
<dbReference type="GO" id="GO:0016747">
    <property type="term" value="F:acyltransferase activity, transferring groups other than amino-acyl groups"/>
    <property type="evidence" value="ECO:0007669"/>
    <property type="project" value="InterPro"/>
</dbReference>
<reference evidence="4" key="1">
    <citation type="submission" date="2011-08" db="EMBL/GenBank/DDBJ databases">
        <authorList>
            <person name="Rombauts S."/>
        </authorList>
    </citation>
    <scope>NUCLEOTIDE SEQUENCE</scope>
    <source>
        <strain evidence="4">London</strain>
    </source>
</reference>
<proteinExistence type="predicted"/>
<evidence type="ECO:0000256" key="1">
    <source>
        <dbReference type="SAM" id="Phobius"/>
    </source>
</evidence>
<keyword evidence="4" id="KW-1185">Reference proteome</keyword>
<dbReference type="Pfam" id="PF20146">
    <property type="entry name" value="NRF"/>
    <property type="match status" value="1"/>
</dbReference>
<feature type="transmembrane region" description="Helical" evidence="1">
    <location>
        <begin position="677"/>
        <end position="696"/>
    </location>
</feature>
<evidence type="ECO:0000259" key="2">
    <source>
        <dbReference type="SMART" id="SM00703"/>
    </source>
</evidence>
<organism evidence="3 4">
    <name type="scientific">Tetranychus urticae</name>
    <name type="common">Two-spotted spider mite</name>
    <dbReference type="NCBI Taxonomy" id="32264"/>
    <lineage>
        <taxon>Eukaryota</taxon>
        <taxon>Metazoa</taxon>
        <taxon>Ecdysozoa</taxon>
        <taxon>Arthropoda</taxon>
        <taxon>Chelicerata</taxon>
        <taxon>Arachnida</taxon>
        <taxon>Acari</taxon>
        <taxon>Acariformes</taxon>
        <taxon>Trombidiformes</taxon>
        <taxon>Prostigmata</taxon>
        <taxon>Eleutherengona</taxon>
        <taxon>Raphignathae</taxon>
        <taxon>Tetranychoidea</taxon>
        <taxon>Tetranychidae</taxon>
        <taxon>Tetranychus</taxon>
    </lineage>
</organism>
<feature type="transmembrane region" description="Helical" evidence="1">
    <location>
        <begin position="525"/>
        <end position="545"/>
    </location>
</feature>
<evidence type="ECO:0000313" key="3">
    <source>
        <dbReference type="EnsemblMetazoa" id="tetur12g03640.1"/>
    </source>
</evidence>
<protein>
    <recommendedName>
        <fullName evidence="2">Nose resistant-to-fluoxetine protein N-terminal domain-containing protein</fullName>
    </recommendedName>
</protein>
<dbReference type="PANTHER" id="PTHR11161:SF0">
    <property type="entry name" value="O-ACYLTRANSFERASE LIKE PROTEIN"/>
    <property type="match status" value="1"/>
</dbReference>
<feature type="domain" description="Nose resistant-to-fluoxetine protein N-terminal" evidence="2">
    <location>
        <begin position="86"/>
        <end position="260"/>
    </location>
</feature>
<dbReference type="InterPro" id="IPR052728">
    <property type="entry name" value="O2_lipid_transport_reg"/>
</dbReference>
<feature type="transmembrane region" description="Helical" evidence="1">
    <location>
        <begin position="388"/>
        <end position="414"/>
    </location>
</feature>
<name>T1KJ36_TETUR</name>
<feature type="transmembrane region" description="Helical" evidence="1">
    <location>
        <begin position="435"/>
        <end position="456"/>
    </location>
</feature>
<dbReference type="Proteomes" id="UP000015104">
    <property type="component" value="Unassembled WGS sequence"/>
</dbReference>
<dbReference type="HOGENOM" id="CLU_007874_0_3_1"/>
<keyword evidence="1" id="KW-0812">Transmembrane</keyword>
<feature type="transmembrane region" description="Helical" evidence="1">
    <location>
        <begin position="644"/>
        <end position="665"/>
    </location>
</feature>
<sequence>MMMTMMTLDLKLILKELLKSVLSSIQAEIEKSKDEKISHKFAKLSPTTKEKLTWLAFNKVFGQAMDSFEKLILGEALDILPQLRLSRSCTITLFKALNAIKHQKSWIFKMIDATGRPFSAGLMDGTITDFGSFDQCIGLELPLKIKPSGSIVEVDDSRVSFEQNLGQSIRGQYCMVTYNIYLPPRPEHLNLQSRIFNFTNTPIEGTFLEEIAELIHVCYERVGRVGVCIPSSCSKDDFEQIIDYSLKGIHMHANVSHCEVEKGYEFNRLQSIILGVFGFLGFSSLVGTLFDLIINPIINKKSLDDGKKSSFTCLLKPNSCIHSILMSFSILRNLSSLMETRTKQGSLNAINGIRVLSMSWIVYTHTYLIPIKETFAFARSYIFAVQSFLFQFILNGWVLVDTFFCIGALLLVYTTLGSLHRTGRINVCELFLNRIARFFPSVLSTLALLFLIPSLGTGPLWSEYFNYQLDKCSNYWWATLLFVNNWFPEAKICMLHTWYISADMQLYIVGIALLIAFYKFGKRSLWLAYATISISMLSVFLRTYLQSAAPTVIYNSPSEVITDGAALSIYTPTYIHLGPYCVGLIAGFFIYYKKNVNLSWPVTFTCWALSMAGLFTILFYTYTWNIGDQWTPLSAGFYATFHRTCWSICISWVIFACVSGYGGIIASFLSWKGFFPLAKLSFSIYLLHFPILWWRYAYLRERLAFGHYTMLCEFIVNLTLSTFAALLSHILVEAPTSNLYRAFVKSKLNWATIKLKRKSVKVPDPADLDFKESFK</sequence>
<feature type="transmembrane region" description="Helical" evidence="1">
    <location>
        <begin position="604"/>
        <end position="624"/>
    </location>
</feature>
<feature type="transmembrane region" description="Helical" evidence="1">
    <location>
        <begin position="272"/>
        <end position="294"/>
    </location>
</feature>
<feature type="transmembrane region" description="Helical" evidence="1">
    <location>
        <begin position="708"/>
        <end position="732"/>
    </location>
</feature>